<dbReference type="GO" id="GO:0006281">
    <property type="term" value="P:DNA repair"/>
    <property type="evidence" value="ECO:0007669"/>
    <property type="project" value="UniProtKB-KW"/>
</dbReference>
<dbReference type="GO" id="GO:0043590">
    <property type="term" value="C:bacterial nucleoid"/>
    <property type="evidence" value="ECO:0007669"/>
    <property type="project" value="TreeGrafter"/>
</dbReference>
<evidence type="ECO:0000256" key="8">
    <source>
        <dbReference type="ARBA" id="ARBA00033408"/>
    </source>
</evidence>
<dbReference type="InterPro" id="IPR003395">
    <property type="entry name" value="RecF/RecN/SMC_N"/>
</dbReference>
<proteinExistence type="inferred from homology"/>
<evidence type="ECO:0000256" key="1">
    <source>
        <dbReference type="ARBA" id="ARBA00003618"/>
    </source>
</evidence>
<dbReference type="InterPro" id="IPR027417">
    <property type="entry name" value="P-loop_NTPase"/>
</dbReference>
<dbReference type="SUPFAM" id="SSF52540">
    <property type="entry name" value="P-loop containing nucleoside triphosphate hydrolases"/>
    <property type="match status" value="1"/>
</dbReference>
<evidence type="ECO:0000256" key="3">
    <source>
        <dbReference type="ARBA" id="ARBA00021315"/>
    </source>
</evidence>
<keyword evidence="6" id="KW-0067">ATP-binding</keyword>
<comment type="function">
    <text evidence="1">May be involved in recombinational repair of damaged DNA.</text>
</comment>
<dbReference type="EMBL" id="CAEZSH010000024">
    <property type="protein sequence ID" value="CAB4534202.1"/>
    <property type="molecule type" value="Genomic_DNA"/>
</dbReference>
<dbReference type="GO" id="GO:0009432">
    <property type="term" value="P:SOS response"/>
    <property type="evidence" value="ECO:0007669"/>
    <property type="project" value="TreeGrafter"/>
</dbReference>
<protein>
    <recommendedName>
        <fullName evidence="3">DNA repair protein RecN</fullName>
    </recommendedName>
    <alternativeName>
        <fullName evidence="8">Recombination protein N</fullName>
    </alternativeName>
</protein>
<evidence type="ECO:0000313" key="10">
    <source>
        <dbReference type="EMBL" id="CAB4534202.1"/>
    </source>
</evidence>
<dbReference type="InterPro" id="IPR004604">
    <property type="entry name" value="DNA_recomb/repair_RecN"/>
</dbReference>
<evidence type="ECO:0000256" key="5">
    <source>
        <dbReference type="ARBA" id="ARBA00022763"/>
    </source>
</evidence>
<keyword evidence="4" id="KW-0547">Nucleotide-binding</keyword>
<reference evidence="10" key="1">
    <citation type="submission" date="2020-05" db="EMBL/GenBank/DDBJ databases">
        <authorList>
            <person name="Chiriac C."/>
            <person name="Salcher M."/>
            <person name="Ghai R."/>
            <person name="Kavagutti S V."/>
        </authorList>
    </citation>
    <scope>NUCLEOTIDE SEQUENCE</scope>
</reference>
<name>A0A6J6B549_9ZZZZ</name>
<dbReference type="GO" id="GO:0005524">
    <property type="term" value="F:ATP binding"/>
    <property type="evidence" value="ECO:0007669"/>
    <property type="project" value="UniProtKB-KW"/>
</dbReference>
<dbReference type="AlphaFoldDB" id="A0A6J6B549"/>
<evidence type="ECO:0000256" key="2">
    <source>
        <dbReference type="ARBA" id="ARBA00009441"/>
    </source>
</evidence>
<dbReference type="PANTHER" id="PTHR11059">
    <property type="entry name" value="DNA REPAIR PROTEIN RECN"/>
    <property type="match status" value="1"/>
</dbReference>
<comment type="similarity">
    <text evidence="2">Belongs to the RecN family.</text>
</comment>
<evidence type="ECO:0000256" key="7">
    <source>
        <dbReference type="ARBA" id="ARBA00023204"/>
    </source>
</evidence>
<dbReference type="Pfam" id="PF02463">
    <property type="entry name" value="SMC_N"/>
    <property type="match status" value="1"/>
</dbReference>
<evidence type="ECO:0000256" key="4">
    <source>
        <dbReference type="ARBA" id="ARBA00022741"/>
    </source>
</evidence>
<dbReference type="PANTHER" id="PTHR11059:SF0">
    <property type="entry name" value="DNA REPAIR PROTEIN RECN"/>
    <property type="match status" value="1"/>
</dbReference>
<evidence type="ECO:0000256" key="6">
    <source>
        <dbReference type="ARBA" id="ARBA00022840"/>
    </source>
</evidence>
<dbReference type="GO" id="GO:0006310">
    <property type="term" value="P:DNA recombination"/>
    <property type="evidence" value="ECO:0007669"/>
    <property type="project" value="InterPro"/>
</dbReference>
<gene>
    <name evidence="10" type="ORF">UFOPK1410_00335</name>
</gene>
<feature type="domain" description="RecF/RecN/SMC N-terminal" evidence="9">
    <location>
        <begin position="110"/>
        <end position="188"/>
    </location>
</feature>
<evidence type="ECO:0000259" key="9">
    <source>
        <dbReference type="Pfam" id="PF02463"/>
    </source>
</evidence>
<keyword evidence="7" id="KW-0234">DNA repair</keyword>
<dbReference type="Gene3D" id="3.40.50.300">
    <property type="entry name" value="P-loop containing nucleotide triphosphate hydrolases"/>
    <property type="match status" value="1"/>
</dbReference>
<accession>A0A6J6B549</accession>
<organism evidence="10">
    <name type="scientific">freshwater metagenome</name>
    <dbReference type="NCBI Taxonomy" id="449393"/>
    <lineage>
        <taxon>unclassified sequences</taxon>
        <taxon>metagenomes</taxon>
        <taxon>ecological metagenomes</taxon>
    </lineage>
</organism>
<sequence length="235" mass="24613">MFDLERRAKFELENIDISDEGLRNLEANVVAARTEAASLANQLSAIRSEGATALASAVTEELHGLAMAGASLLVTVVNTGDLGLHGQDEISINLSAYPGAAPRPLGKGASGGELSRIMLAIEVVLAKGKTTPTFVFDEVDAGVGGAAAIEVGKRLARLSKQTQVIVVTHLAQVAAFADNHLRVEKASDSTFTATSVRRVEGEERVAELARMLSGLGDSENARTHAAELVELSKTL</sequence>
<keyword evidence="5" id="KW-0227">DNA damage</keyword>
<dbReference type="CDD" id="cd03241">
    <property type="entry name" value="ABC_RecN"/>
    <property type="match status" value="1"/>
</dbReference>